<proteinExistence type="predicted"/>
<sequence length="410" mass="44377">MRKFVLGIQAQANSKNLTRPFMPSAPRPSCVRCVITSSRLYTTPSVTLRRHKAAAASSSSSARASTTNMQTASTIGLTAFASLSMAVSEGMRFNSASIRGIITVLTGVVLFAAILTSPRLVLAETTSTMDVIAVYQKESKRVTKLINALSSIPSRKIDGRLLSSPLTTDDKLSLSKDNTVYLAIGIKVTKQLVNYLNGKKIIAAMVSESEIEHLYSNPGTNRNSVTALVVDQPVERLLLLADEVSDHNSIVLPYSTANNTSKITRIKQFALKNSIRLTLKQIDLPLTTHHLIDAIRGSEAVLAIPDRALHNRSNAKSIILNSYRMGVPLVAYSKAYSTAGASAALYSSIENIAADISALLDTNKTPATDLYIVKPTEFSVTVNRRVSDSLNLRLPDATSLKATLIERMNQ</sequence>
<name>A0A6N0HXC5_9GAMM</name>
<feature type="transmembrane region" description="Helical" evidence="1">
    <location>
        <begin position="101"/>
        <end position="122"/>
    </location>
</feature>
<dbReference type="KEGG" id="rev:HUE57_12600"/>
<dbReference type="EMBL" id="CP054491">
    <property type="protein sequence ID" value="QKQ27022.1"/>
    <property type="molecule type" value="Genomic_DNA"/>
</dbReference>
<dbReference type="PANTHER" id="PTHR35271:SF1">
    <property type="entry name" value="ABC TRANSPORTER, SUBSTRATE-BINDING LIPOPROTEIN"/>
    <property type="match status" value="1"/>
</dbReference>
<organism evidence="2 3">
    <name type="scientific">Candidatus Reidiella endopervernicosa</name>
    <dbReference type="NCBI Taxonomy" id="2738883"/>
    <lineage>
        <taxon>Bacteria</taxon>
        <taxon>Pseudomonadati</taxon>
        <taxon>Pseudomonadota</taxon>
        <taxon>Gammaproteobacteria</taxon>
        <taxon>Candidatus Reidiella</taxon>
    </lineage>
</organism>
<evidence type="ECO:0000256" key="1">
    <source>
        <dbReference type="SAM" id="Phobius"/>
    </source>
</evidence>
<protein>
    <recommendedName>
        <fullName evidence="4">ABC transporter substrate-binding protein</fullName>
    </recommendedName>
</protein>
<dbReference type="Proteomes" id="UP000509658">
    <property type="component" value="Chromosome"/>
</dbReference>
<keyword evidence="1" id="KW-0812">Transmembrane</keyword>
<dbReference type="InterPro" id="IPR007487">
    <property type="entry name" value="ABC_transpt-TYRBP-like"/>
</dbReference>
<reference evidence="2 3" key="1">
    <citation type="submission" date="2020-05" db="EMBL/GenBank/DDBJ databases">
        <title>Horizontal transmission and recombination maintain forever young bacterial symbiont genomes.</title>
        <authorList>
            <person name="Russell S.L."/>
            <person name="Pepper-Tunick E."/>
            <person name="Svedberg J."/>
            <person name="Byrne A."/>
            <person name="Ruelas Castillo J."/>
            <person name="Vollmers C."/>
            <person name="Beinart R.A."/>
            <person name="Corbett-Detig R."/>
        </authorList>
    </citation>
    <scope>NUCLEOTIDE SEQUENCE [LARGE SCALE GENOMIC DNA]</scope>
    <source>
        <strain evidence="2">Santa_Monica_outfall</strain>
    </source>
</reference>
<gene>
    <name evidence="2" type="ORF">HUE57_12600</name>
</gene>
<accession>A0A6N0HXC5</accession>
<dbReference type="Gene3D" id="3.40.50.2300">
    <property type="match status" value="2"/>
</dbReference>
<evidence type="ECO:0000313" key="2">
    <source>
        <dbReference type="EMBL" id="QKQ27022.1"/>
    </source>
</evidence>
<dbReference type="RefSeq" id="WP_174673307.1">
    <property type="nucleotide sequence ID" value="NZ_CP054491.1"/>
</dbReference>
<keyword evidence="3" id="KW-1185">Reference proteome</keyword>
<keyword evidence="1" id="KW-1133">Transmembrane helix</keyword>
<dbReference type="AlphaFoldDB" id="A0A6N0HXC5"/>
<dbReference type="PANTHER" id="PTHR35271">
    <property type="entry name" value="ABC TRANSPORTER, SUBSTRATE-BINDING LIPOPROTEIN-RELATED"/>
    <property type="match status" value="1"/>
</dbReference>
<evidence type="ECO:0008006" key="4">
    <source>
        <dbReference type="Google" id="ProtNLM"/>
    </source>
</evidence>
<evidence type="ECO:0000313" key="3">
    <source>
        <dbReference type="Proteomes" id="UP000509658"/>
    </source>
</evidence>
<keyword evidence="1" id="KW-0472">Membrane</keyword>